<evidence type="ECO:0000256" key="1">
    <source>
        <dbReference type="ARBA" id="ARBA00022679"/>
    </source>
</evidence>
<dbReference type="Pfam" id="PF00583">
    <property type="entry name" value="Acetyltransf_1"/>
    <property type="match status" value="1"/>
</dbReference>
<dbReference type="Gene3D" id="3.40.630.30">
    <property type="match status" value="1"/>
</dbReference>
<dbReference type="AlphaFoldDB" id="S9PMJ9"/>
<dbReference type="PROSITE" id="PS51186">
    <property type="entry name" value="GNAT"/>
    <property type="match status" value="1"/>
</dbReference>
<dbReference type="InterPro" id="IPR050832">
    <property type="entry name" value="Bact_Acetyltransf"/>
</dbReference>
<gene>
    <name evidence="4" type="ORF">D187_005395</name>
</gene>
<reference evidence="4" key="1">
    <citation type="submission" date="2013-05" db="EMBL/GenBank/DDBJ databases">
        <title>Genome assembly of Cystobacter fuscus DSM 2262.</title>
        <authorList>
            <person name="Sharma G."/>
            <person name="Khatri I."/>
            <person name="Kaur C."/>
            <person name="Mayilraj S."/>
            <person name="Subramanian S."/>
        </authorList>
    </citation>
    <scope>NUCLEOTIDE SEQUENCE [LARGE SCALE GENOMIC DNA]</scope>
    <source>
        <strain evidence="4">DSM 2262</strain>
    </source>
</reference>
<dbReference type="InterPro" id="IPR016181">
    <property type="entry name" value="Acyl_CoA_acyltransferase"/>
</dbReference>
<name>S9PMJ9_CYSF2</name>
<sequence length="170" mass="19080">MVSRAAPELLVRPARAEDGPALGRMGGRLVRMHHELDTRRFMSPGEDVESGYRWWLSRELAHARAVVLVAERDGELVGYAYGTVESRDWNALREAHGELHDLWVEEAARGAGVGARLAEELVRRLRALGVPRVMLMAAVGNESARRLFTRLGWRPTMVEMTRELEPADGE</sequence>
<dbReference type="Proteomes" id="UP000011682">
    <property type="component" value="Unassembled WGS sequence"/>
</dbReference>
<evidence type="ECO:0000313" key="5">
    <source>
        <dbReference type="Proteomes" id="UP000011682"/>
    </source>
</evidence>
<keyword evidence="2" id="KW-0012">Acyltransferase</keyword>
<keyword evidence="1" id="KW-0808">Transferase</keyword>
<evidence type="ECO:0000259" key="3">
    <source>
        <dbReference type="PROSITE" id="PS51186"/>
    </source>
</evidence>
<organism evidence="4 5">
    <name type="scientific">Cystobacter fuscus (strain ATCC 25194 / DSM 2262 / NBRC 100088 / M29)</name>
    <dbReference type="NCBI Taxonomy" id="1242864"/>
    <lineage>
        <taxon>Bacteria</taxon>
        <taxon>Pseudomonadati</taxon>
        <taxon>Myxococcota</taxon>
        <taxon>Myxococcia</taxon>
        <taxon>Myxococcales</taxon>
        <taxon>Cystobacterineae</taxon>
        <taxon>Archangiaceae</taxon>
        <taxon>Cystobacter</taxon>
    </lineage>
</organism>
<evidence type="ECO:0000256" key="2">
    <source>
        <dbReference type="ARBA" id="ARBA00023315"/>
    </source>
</evidence>
<proteinExistence type="predicted"/>
<dbReference type="PANTHER" id="PTHR43877">
    <property type="entry name" value="AMINOALKYLPHOSPHONATE N-ACETYLTRANSFERASE-RELATED-RELATED"/>
    <property type="match status" value="1"/>
</dbReference>
<dbReference type="CDD" id="cd04301">
    <property type="entry name" value="NAT_SF"/>
    <property type="match status" value="1"/>
</dbReference>
<dbReference type="eggNOG" id="COG0456">
    <property type="taxonomic scope" value="Bacteria"/>
</dbReference>
<dbReference type="GO" id="GO:0016747">
    <property type="term" value="F:acyltransferase activity, transferring groups other than amino-acyl groups"/>
    <property type="evidence" value="ECO:0007669"/>
    <property type="project" value="InterPro"/>
</dbReference>
<dbReference type="EMBL" id="ANAH02000004">
    <property type="protein sequence ID" value="EPX64261.1"/>
    <property type="molecule type" value="Genomic_DNA"/>
</dbReference>
<feature type="domain" description="N-acetyltransferase" evidence="3">
    <location>
        <begin position="9"/>
        <end position="170"/>
    </location>
</feature>
<comment type="caution">
    <text evidence="4">The sequence shown here is derived from an EMBL/GenBank/DDBJ whole genome shotgun (WGS) entry which is preliminary data.</text>
</comment>
<keyword evidence="5" id="KW-1185">Reference proteome</keyword>
<protein>
    <submittedName>
        <fullName evidence="4">Acetyltransferase, GNAT family</fullName>
    </submittedName>
</protein>
<dbReference type="SUPFAM" id="SSF55729">
    <property type="entry name" value="Acyl-CoA N-acyltransferases (Nat)"/>
    <property type="match status" value="1"/>
</dbReference>
<evidence type="ECO:0000313" key="4">
    <source>
        <dbReference type="EMBL" id="EPX64261.1"/>
    </source>
</evidence>
<accession>S9PMJ9</accession>
<dbReference type="InterPro" id="IPR000182">
    <property type="entry name" value="GNAT_dom"/>
</dbReference>